<dbReference type="EMBL" id="JAEAOA010002037">
    <property type="protein sequence ID" value="KAK3597384.1"/>
    <property type="molecule type" value="Genomic_DNA"/>
</dbReference>
<accession>A0AAE0SSS4</accession>
<name>A0AAE0SSS4_9BIVA</name>
<feature type="region of interest" description="Disordered" evidence="1">
    <location>
        <begin position="189"/>
        <end position="209"/>
    </location>
</feature>
<dbReference type="AlphaFoldDB" id="A0AAE0SSS4"/>
<comment type="caution">
    <text evidence="3">The sequence shown here is derived from an EMBL/GenBank/DDBJ whole genome shotgun (WGS) entry which is preliminary data.</text>
</comment>
<reference evidence="3" key="3">
    <citation type="submission" date="2023-05" db="EMBL/GenBank/DDBJ databases">
        <authorList>
            <person name="Smith C.H."/>
        </authorList>
    </citation>
    <scope>NUCLEOTIDE SEQUENCE</scope>
    <source>
        <strain evidence="3">CHS0354</strain>
        <tissue evidence="3">Mantle</tissue>
    </source>
</reference>
<evidence type="ECO:0000313" key="3">
    <source>
        <dbReference type="EMBL" id="KAK3597384.1"/>
    </source>
</evidence>
<feature type="non-terminal residue" evidence="3">
    <location>
        <position position="1"/>
    </location>
</feature>
<evidence type="ECO:0000313" key="4">
    <source>
        <dbReference type="Proteomes" id="UP001195483"/>
    </source>
</evidence>
<gene>
    <name evidence="3" type="ORF">CHS0354_034627</name>
</gene>
<feature type="domain" description="Glycoside hydrolase family 31 N-terminal" evidence="2">
    <location>
        <begin position="92"/>
        <end position="193"/>
    </location>
</feature>
<proteinExistence type="predicted"/>
<organism evidence="3 4">
    <name type="scientific">Potamilus streckersoni</name>
    <dbReference type="NCBI Taxonomy" id="2493646"/>
    <lineage>
        <taxon>Eukaryota</taxon>
        <taxon>Metazoa</taxon>
        <taxon>Spiralia</taxon>
        <taxon>Lophotrochozoa</taxon>
        <taxon>Mollusca</taxon>
        <taxon>Bivalvia</taxon>
        <taxon>Autobranchia</taxon>
        <taxon>Heteroconchia</taxon>
        <taxon>Palaeoheterodonta</taxon>
        <taxon>Unionida</taxon>
        <taxon>Unionoidea</taxon>
        <taxon>Unionidae</taxon>
        <taxon>Ambleminae</taxon>
        <taxon>Lampsilini</taxon>
        <taxon>Potamilus</taxon>
    </lineage>
</organism>
<evidence type="ECO:0000259" key="2">
    <source>
        <dbReference type="Pfam" id="PF13802"/>
    </source>
</evidence>
<reference evidence="3" key="2">
    <citation type="journal article" date="2021" name="Genome Biol. Evol.">
        <title>Developing a high-quality reference genome for a parasitic bivalve with doubly uniparental inheritance (Bivalvia: Unionida).</title>
        <authorList>
            <person name="Smith C.H."/>
        </authorList>
    </citation>
    <scope>NUCLEOTIDE SEQUENCE</scope>
    <source>
        <strain evidence="3">CHS0354</strain>
        <tissue evidence="3">Mantle</tissue>
    </source>
</reference>
<dbReference type="Pfam" id="PF13802">
    <property type="entry name" value="Gal_mutarotas_2"/>
    <property type="match status" value="1"/>
</dbReference>
<evidence type="ECO:0000256" key="1">
    <source>
        <dbReference type="SAM" id="MobiDB-lite"/>
    </source>
</evidence>
<protein>
    <recommendedName>
        <fullName evidence="2">Glycoside hydrolase family 31 N-terminal domain-containing protein</fullName>
    </recommendedName>
</protein>
<sequence>MMALSIHDWCRRFKSQIMRIDSFLVFLLLISQVFGVNKENFKTCDQSGFCKRQRAMEPGKSPYVVLMDSINVKSSKIEVQLLNKANDVRLLLEVFTLAHNTARIKINELQPLKPRYEIPPGDVLLGEPMQQQLTVTDKSKSGVTLTFENNKIVIHTDPFRIDFLVNETPVVIINAQGLLKFEHLQTKVQGKQDPVPNEGGGDSNADEQQ</sequence>
<dbReference type="Proteomes" id="UP001195483">
    <property type="component" value="Unassembled WGS sequence"/>
</dbReference>
<dbReference type="InterPro" id="IPR025887">
    <property type="entry name" value="Glyco_hydro_31_N_dom"/>
</dbReference>
<reference evidence="3" key="1">
    <citation type="journal article" date="2021" name="Genome Biol. Evol.">
        <title>A High-Quality Reference Genome for a Parasitic Bivalve with Doubly Uniparental Inheritance (Bivalvia: Unionida).</title>
        <authorList>
            <person name="Smith C.H."/>
        </authorList>
    </citation>
    <scope>NUCLEOTIDE SEQUENCE</scope>
    <source>
        <strain evidence="3">CHS0354</strain>
    </source>
</reference>
<dbReference type="Gene3D" id="2.60.40.1760">
    <property type="entry name" value="glycosyl hydrolase (family 31)"/>
    <property type="match status" value="1"/>
</dbReference>
<keyword evidence="4" id="KW-1185">Reference proteome</keyword>